<name>A0ABP7RFP3_9BACT</name>
<dbReference type="SUPFAM" id="SSF88723">
    <property type="entry name" value="PIN domain-like"/>
    <property type="match status" value="1"/>
</dbReference>
<evidence type="ECO:0000313" key="3">
    <source>
        <dbReference type="Proteomes" id="UP001500567"/>
    </source>
</evidence>
<proteinExistence type="predicted"/>
<evidence type="ECO:0000259" key="1">
    <source>
        <dbReference type="Pfam" id="PF01850"/>
    </source>
</evidence>
<dbReference type="Proteomes" id="UP001500567">
    <property type="component" value="Unassembled WGS sequence"/>
</dbReference>
<comment type="caution">
    <text evidence="2">The sequence shown here is derived from an EMBL/GenBank/DDBJ whole genome shotgun (WGS) entry which is preliminary data.</text>
</comment>
<feature type="domain" description="PIN" evidence="1">
    <location>
        <begin position="5"/>
        <end position="126"/>
    </location>
</feature>
<evidence type="ECO:0000313" key="2">
    <source>
        <dbReference type="EMBL" id="GAA3996774.1"/>
    </source>
</evidence>
<organism evidence="2 3">
    <name type="scientific">Hymenobacter fastidiosus</name>
    <dbReference type="NCBI Taxonomy" id="486264"/>
    <lineage>
        <taxon>Bacteria</taxon>
        <taxon>Pseudomonadati</taxon>
        <taxon>Bacteroidota</taxon>
        <taxon>Cytophagia</taxon>
        <taxon>Cytophagales</taxon>
        <taxon>Hymenobacteraceae</taxon>
        <taxon>Hymenobacter</taxon>
    </lineage>
</organism>
<dbReference type="InterPro" id="IPR029060">
    <property type="entry name" value="PIN-like_dom_sf"/>
</dbReference>
<protein>
    <recommendedName>
        <fullName evidence="1">PIN domain-containing protein</fullName>
    </recommendedName>
</protein>
<gene>
    <name evidence="2" type="ORF">GCM10022408_04260</name>
</gene>
<sequence>MSKLFFDTAPFIYLVENHPDFYRPVAGYLTQVVGGGAVLVTSVLTYTEFCVKPEQLGRPDVILDFDALLRDLDIQVLDIPLAVATLAYKLRAKYSFLKGMDSLQVASALHAGCSQFLTNDKKLKSVLEIQVVVVADL</sequence>
<keyword evidence="3" id="KW-1185">Reference proteome</keyword>
<dbReference type="EMBL" id="BAABDJ010000002">
    <property type="protein sequence ID" value="GAA3996774.1"/>
    <property type="molecule type" value="Genomic_DNA"/>
</dbReference>
<dbReference type="InterPro" id="IPR002716">
    <property type="entry name" value="PIN_dom"/>
</dbReference>
<accession>A0ABP7RFP3</accession>
<dbReference type="Pfam" id="PF01850">
    <property type="entry name" value="PIN"/>
    <property type="match status" value="1"/>
</dbReference>
<dbReference type="Gene3D" id="3.40.50.1010">
    <property type="entry name" value="5'-nuclease"/>
    <property type="match status" value="1"/>
</dbReference>
<reference evidence="3" key="1">
    <citation type="journal article" date="2019" name="Int. J. Syst. Evol. Microbiol.">
        <title>The Global Catalogue of Microorganisms (GCM) 10K type strain sequencing project: providing services to taxonomists for standard genome sequencing and annotation.</title>
        <authorList>
            <consortium name="The Broad Institute Genomics Platform"/>
            <consortium name="The Broad Institute Genome Sequencing Center for Infectious Disease"/>
            <person name="Wu L."/>
            <person name="Ma J."/>
        </authorList>
    </citation>
    <scope>NUCLEOTIDE SEQUENCE [LARGE SCALE GENOMIC DNA]</scope>
    <source>
        <strain evidence="3">JCM 17224</strain>
    </source>
</reference>
<dbReference type="RefSeq" id="WP_345070660.1">
    <property type="nucleotide sequence ID" value="NZ_BAABDJ010000002.1"/>
</dbReference>